<feature type="compositionally biased region" description="Polar residues" evidence="7">
    <location>
        <begin position="588"/>
        <end position="599"/>
    </location>
</feature>
<feature type="region of interest" description="Disordered" evidence="7">
    <location>
        <begin position="626"/>
        <end position="699"/>
    </location>
</feature>
<feature type="region of interest" description="Disordered" evidence="7">
    <location>
        <begin position="1735"/>
        <end position="1789"/>
    </location>
</feature>
<feature type="compositionally biased region" description="Polar residues" evidence="7">
    <location>
        <begin position="1737"/>
        <end position="1770"/>
    </location>
</feature>
<feature type="compositionally biased region" description="Polar residues" evidence="7">
    <location>
        <begin position="123"/>
        <end position="135"/>
    </location>
</feature>
<feature type="compositionally biased region" description="Basic and acidic residues" evidence="7">
    <location>
        <begin position="481"/>
        <end position="490"/>
    </location>
</feature>
<feature type="compositionally biased region" description="Basic and acidic residues" evidence="7">
    <location>
        <begin position="678"/>
        <end position="691"/>
    </location>
</feature>
<dbReference type="Gene3D" id="1.10.1000.11">
    <property type="entry name" value="Arf Nucleotide-binding Site Opener,domain 2"/>
    <property type="match status" value="1"/>
</dbReference>
<feature type="region of interest" description="Disordered" evidence="7">
    <location>
        <begin position="786"/>
        <end position="908"/>
    </location>
</feature>
<keyword evidence="5" id="KW-0472">Membrane</keyword>
<reference evidence="10" key="4">
    <citation type="submission" date="2025-09" db="UniProtKB">
        <authorList>
            <consortium name="Ensembl"/>
        </authorList>
    </citation>
    <scope>IDENTIFICATION</scope>
</reference>
<keyword evidence="6" id="KW-0966">Cell projection</keyword>
<feature type="region of interest" description="Disordered" evidence="7">
    <location>
        <begin position="570"/>
        <end position="602"/>
    </location>
</feature>
<dbReference type="SMART" id="SM00233">
    <property type="entry name" value="PH"/>
    <property type="match status" value="1"/>
</dbReference>
<evidence type="ECO:0000256" key="4">
    <source>
        <dbReference type="ARBA" id="ARBA00023054"/>
    </source>
</evidence>
<evidence type="ECO:0000256" key="2">
    <source>
        <dbReference type="ARBA" id="ARBA00022475"/>
    </source>
</evidence>
<dbReference type="PANTHER" id="PTHR10663:SF334">
    <property type="entry name" value="PH AND SEC7 DOMAIN-CONTAINING PROTEIN 1"/>
    <property type="match status" value="1"/>
</dbReference>
<dbReference type="RefSeq" id="XP_010868517.2">
    <property type="nucleotide sequence ID" value="XM_010870215.4"/>
</dbReference>
<evidence type="ECO:0008006" key="12">
    <source>
        <dbReference type="Google" id="ProtNLM"/>
    </source>
</evidence>
<feature type="compositionally biased region" description="Low complexity" evidence="7">
    <location>
        <begin position="940"/>
        <end position="960"/>
    </location>
</feature>
<dbReference type="CDD" id="cd13295">
    <property type="entry name" value="PH_EFA6"/>
    <property type="match status" value="1"/>
</dbReference>
<keyword evidence="3" id="KW-0597">Phosphoprotein</keyword>
<dbReference type="GeneID" id="105010700"/>
<dbReference type="Bgee" id="ENSELUG00000017891">
    <property type="expression patterns" value="Expressed in brain and 15 other cell types or tissues"/>
</dbReference>
<dbReference type="CTD" id="570918"/>
<comment type="subcellular location">
    <subcellularLocation>
        <location evidence="1">Cell projection</location>
        <location evidence="1">Ruffle membrane</location>
    </subcellularLocation>
</comment>
<feature type="compositionally biased region" description="Polar residues" evidence="7">
    <location>
        <begin position="646"/>
        <end position="656"/>
    </location>
</feature>
<feature type="region of interest" description="Disordered" evidence="7">
    <location>
        <begin position="375"/>
        <end position="490"/>
    </location>
</feature>
<dbReference type="PROSITE" id="PS50003">
    <property type="entry name" value="PH_DOMAIN"/>
    <property type="match status" value="1"/>
</dbReference>
<keyword evidence="11" id="KW-1185">Reference proteome</keyword>
<feature type="compositionally biased region" description="Basic and acidic residues" evidence="7">
    <location>
        <begin position="830"/>
        <end position="849"/>
    </location>
</feature>
<dbReference type="PRINTS" id="PR00683">
    <property type="entry name" value="SPECTRINPH"/>
</dbReference>
<organism evidence="10 11">
    <name type="scientific">Esox lucius</name>
    <name type="common">Northern pike</name>
    <dbReference type="NCBI Taxonomy" id="8010"/>
    <lineage>
        <taxon>Eukaryota</taxon>
        <taxon>Metazoa</taxon>
        <taxon>Chordata</taxon>
        <taxon>Craniata</taxon>
        <taxon>Vertebrata</taxon>
        <taxon>Euteleostomi</taxon>
        <taxon>Actinopterygii</taxon>
        <taxon>Neopterygii</taxon>
        <taxon>Teleostei</taxon>
        <taxon>Protacanthopterygii</taxon>
        <taxon>Esociformes</taxon>
        <taxon>Esocidae</taxon>
        <taxon>Esox</taxon>
    </lineage>
</organism>
<feature type="compositionally biased region" description="Basic and acidic residues" evidence="7">
    <location>
        <begin position="392"/>
        <end position="474"/>
    </location>
</feature>
<reference evidence="11" key="1">
    <citation type="journal article" date="2014" name="PLoS ONE">
        <title>The genome and linkage map of the northern pike (Esox lucius): conserved synteny revealed between the salmonid sister group and the Neoteleostei.</title>
        <authorList>
            <person name="Rondeau E.B."/>
            <person name="Minkley D.R."/>
            <person name="Leong J.S."/>
            <person name="Messmer A.M."/>
            <person name="Jantzen J.R."/>
            <person name="von Schalburg K.R."/>
            <person name="Lemon C."/>
            <person name="Bird N.H."/>
            <person name="Koop B.F."/>
        </authorList>
    </citation>
    <scope>NUCLEOTIDE SEQUENCE</scope>
</reference>
<dbReference type="InterPro" id="IPR035999">
    <property type="entry name" value="Sec7_dom_sf"/>
</dbReference>
<sequence>MSQSGKILHLYVEVRSVPEEEGKGQEGCVEAMHPLVLQEPDILPQSLHTSNHSTTSTCTCTSTPSPASMSPRLRHQGGVHSPSLTPSKSPSRHSVSFQLDLPDHSGPLTLHRQSLPYDRSGELLSTLQPSTNGPQHGTLVRGHSSDIEHCHMKVPQSPASSGRTTSSSTPTSGCRSCDGSGVGDEGKCSVVSFRYIEKASIRSVESPLRQSIAEKPSRGMEESNLPPHHRKRLSDPLWSDSWQPSDSSSSSSKQSCPTSGRSPRGSPCLRKATLDTVAREATYRALEEFGSPELRHRLADYSPDKSPSLPRVYQQQSRCKSWGGSPVLPRGAKTLPVNAHLINSDRNHGLNGLPRSPASDHLAVQARQSYYNYTTSTSSVRQHHGVQNHRSRLADENPRLSTKFEDESLRLSTKFEDESPRLSTKFENKSPRLSPKFEDESPRLSTKFADESPRLSAKFEDESPRLSAKFEDKSPSLSTKFGDESPRLSTKFADESPRLSLKFADESPQLSSKFRRPLPAGRPTAIQHEIPASMMNSFSVSCNQRTSGHTSTHTSCDSLPVSPCLSNKFNSDQSGQSNGNWLVDGRNKTSGRTSISPATSPDIAHNLADKATKLSTIFVDRRTPSPTLSQVDAARSDSPCHGYFSRESQPFASLQGQGFPAQPHPAANTHTQPQEQRWTPKDGSHSRESRPGHGLGMSSPAITAMVHQVVAFHSPILDPQMQGAELLKDSPILHRHQPPQYKGDRGSPGLCRRPYDTHFERVGQRDSPQCNRRLLLGLDMEPTESWTSRMQQWRENGSAKNREESDSEALTADGDGESVMTKEQLQSRDGAGHGDRHGVNREPRGENQDHCGTLGSSQSSSGVTGSLGEICQPARDCLSPETSSQSSQKSNDTGDTASGMQLDSGSLVLGPSLHSQKIARAKWEFLFGQPTEDSHDSKESSSAPPSGTTSGSTPLPSSLPLQLTASHRRGRDNEESQSLSYHDVQQVEVELVTPAPVEAVGFSPKTGIIRRTIKYSETDLDAVPLKCYRETDLDEVMSAEGRTNRESEQDEAEVDSAFGSNRSVLGISGSSAGTVVCTDGEEEELEEEEEEVVSWASVRMQGDKKRQHATQEDSQVYSTLLKGPLDHISDAQSALKSPISLNSPRRTSADGLDSFSRHFESIVESHRAKGTSYSSLDSVDLLTSSSPPIFTFDLPTLTPEIQSQICESARNIIELSFAPLTNPDPPSISEPNPPNNPLAPTRQALGSTPEEKSTPGQLEIDHLRMKSNLDMPLREKPGHRPPDPFSQQDVGERLALSSTEALANGNKADLQAAKRLAKRLFNLDGFRKSDVARHLSKNNEFSRMVAEEYLSFFNFSGLTIDQALRAFLREFALMGETQERERVLAHFSRRYLRCNPNAIPSEDSVHTLTCALMLLNTDLHGHNIGKKMSVSQFISNLEGLNDGKDFPKELLKALYNSIRNEKLQWTIDEEELRKSFSELADLRTDSASHTMKRIGSGLGVAQNSDALIYKNGFLVRKVHADSDGKKTPRGKRGWKTFYVMLKGLVLYLQKGEYRPDKQLSEEDLKNAVSIHHSLAMKATDYSKRPNVFYLRTADWRVFLFQAPNAEQMQSWITRINTVSAMFSAPPFPAAIGSQKKFSRPLLPGSSTKLSQEEQVKSHETRFRTISSELNELNAVIPDKKAKVRDLEEHKQREEYLEFEKTRYGTYAMLLRAKIRSGEEDLSLFESRLFDDSGLQRAHSSPTLREENSSSSQASCAKEGPSSSQASTRGSSKAKRSEPQRHSYRQAVKQ</sequence>
<feature type="region of interest" description="Disordered" evidence="7">
    <location>
        <begin position="123"/>
        <end position="142"/>
    </location>
</feature>
<evidence type="ECO:0000259" key="9">
    <source>
        <dbReference type="PROSITE" id="PS50190"/>
    </source>
</evidence>
<dbReference type="CDD" id="cd00171">
    <property type="entry name" value="Sec7"/>
    <property type="match status" value="1"/>
</dbReference>
<dbReference type="FunFam" id="2.30.29.30:FF:000054">
    <property type="entry name" value="PH and SEC7 domain-containing protein 3"/>
    <property type="match status" value="1"/>
</dbReference>
<feature type="compositionally biased region" description="Pro residues" evidence="7">
    <location>
        <begin position="1222"/>
        <end position="1237"/>
    </location>
</feature>
<dbReference type="InterPro" id="IPR011993">
    <property type="entry name" value="PH-like_dom_sf"/>
</dbReference>
<feature type="compositionally biased region" description="Low complexity" evidence="7">
    <location>
        <begin position="157"/>
        <end position="177"/>
    </location>
</feature>
<accession>A0A3P8YPA8</accession>
<proteinExistence type="predicted"/>
<protein>
    <recommendedName>
        <fullName evidence="12">PH and SEC7 domain-containing protein 1-like</fullName>
    </recommendedName>
</protein>
<dbReference type="SUPFAM" id="SSF50729">
    <property type="entry name" value="PH domain-like"/>
    <property type="match status" value="1"/>
</dbReference>
<evidence type="ECO:0000256" key="7">
    <source>
        <dbReference type="SAM" id="MobiDB-lite"/>
    </source>
</evidence>
<feature type="region of interest" description="Disordered" evidence="7">
    <location>
        <begin position="1218"/>
        <end position="1262"/>
    </location>
</feature>
<dbReference type="Gene3D" id="2.30.29.30">
    <property type="entry name" value="Pleckstrin-homology domain (PH domain)/Phosphotyrosine-binding domain (PTB)"/>
    <property type="match status" value="1"/>
</dbReference>
<dbReference type="Pfam" id="PF01369">
    <property type="entry name" value="Sec7"/>
    <property type="match status" value="1"/>
</dbReference>
<feature type="compositionally biased region" description="Polar residues" evidence="7">
    <location>
        <begin position="668"/>
        <end position="677"/>
    </location>
</feature>
<feature type="compositionally biased region" description="Low complexity" evidence="7">
    <location>
        <begin position="235"/>
        <end position="255"/>
    </location>
</feature>
<dbReference type="GO" id="GO:0032587">
    <property type="term" value="C:ruffle membrane"/>
    <property type="evidence" value="ECO:0007669"/>
    <property type="project" value="UniProtKB-SubCell"/>
</dbReference>
<evidence type="ECO:0000313" key="10">
    <source>
        <dbReference type="Ensembl" id="ENSELUP00000018395.3"/>
    </source>
</evidence>
<evidence type="ECO:0000256" key="3">
    <source>
        <dbReference type="ARBA" id="ARBA00022553"/>
    </source>
</evidence>
<dbReference type="PANTHER" id="PTHR10663">
    <property type="entry name" value="GUANYL-NUCLEOTIDE EXCHANGE FACTOR"/>
    <property type="match status" value="1"/>
</dbReference>
<feature type="domain" description="PH" evidence="8">
    <location>
        <begin position="1507"/>
        <end position="1620"/>
    </location>
</feature>
<evidence type="ECO:0000256" key="5">
    <source>
        <dbReference type="ARBA" id="ARBA00023136"/>
    </source>
</evidence>
<evidence type="ECO:0000313" key="11">
    <source>
        <dbReference type="Proteomes" id="UP000265140"/>
    </source>
</evidence>
<dbReference type="GO" id="GO:0005085">
    <property type="term" value="F:guanyl-nucleotide exchange factor activity"/>
    <property type="evidence" value="ECO:0007669"/>
    <property type="project" value="InterPro"/>
</dbReference>
<dbReference type="GO" id="GO:0032012">
    <property type="term" value="P:regulation of ARF protein signal transduction"/>
    <property type="evidence" value="ECO:0007669"/>
    <property type="project" value="InterPro"/>
</dbReference>
<feature type="compositionally biased region" description="Polar residues" evidence="7">
    <location>
        <begin position="786"/>
        <end position="799"/>
    </location>
</feature>
<evidence type="ECO:0000256" key="6">
    <source>
        <dbReference type="ARBA" id="ARBA00023273"/>
    </source>
</evidence>
<dbReference type="InterPro" id="IPR001849">
    <property type="entry name" value="PH_domain"/>
</dbReference>
<reference evidence="10" key="2">
    <citation type="submission" date="2020-02" db="EMBL/GenBank/DDBJ databases">
        <title>Esox lucius (northern pike) genome, fEsoLuc1, primary haplotype.</title>
        <authorList>
            <person name="Myers G."/>
            <person name="Karagic N."/>
            <person name="Meyer A."/>
            <person name="Pippel M."/>
            <person name="Reichard M."/>
            <person name="Winkler S."/>
            <person name="Tracey A."/>
            <person name="Sims Y."/>
            <person name="Howe K."/>
            <person name="Rhie A."/>
            <person name="Formenti G."/>
            <person name="Durbin R."/>
            <person name="Fedrigo O."/>
            <person name="Jarvis E.D."/>
        </authorList>
    </citation>
    <scope>NUCLEOTIDE SEQUENCE [LARGE SCALE GENOMIC DNA]</scope>
</reference>
<dbReference type="Pfam" id="PF15410">
    <property type="entry name" value="PH_9"/>
    <property type="match status" value="1"/>
</dbReference>
<evidence type="ECO:0000256" key="1">
    <source>
        <dbReference type="ARBA" id="ARBA00004632"/>
    </source>
</evidence>
<dbReference type="OrthoDB" id="2157641at2759"/>
<keyword evidence="2" id="KW-1003">Cell membrane</keyword>
<feature type="compositionally biased region" description="Polar residues" evidence="7">
    <location>
        <begin position="891"/>
        <end position="904"/>
    </location>
</feature>
<dbReference type="Proteomes" id="UP000265140">
    <property type="component" value="Chromosome 6"/>
</dbReference>
<feature type="region of interest" description="Disordered" evidence="7">
    <location>
        <begin position="204"/>
        <end position="271"/>
    </location>
</feature>
<dbReference type="GO" id="GO:0005543">
    <property type="term" value="F:phospholipid binding"/>
    <property type="evidence" value="ECO:0007669"/>
    <property type="project" value="InterPro"/>
</dbReference>
<dbReference type="FunFam" id="1.10.1000.11:FF:000004">
    <property type="entry name" value="PH and SEC7 domain-containing protein 2"/>
    <property type="match status" value="1"/>
</dbReference>
<feature type="region of interest" description="Disordered" evidence="7">
    <location>
        <begin position="731"/>
        <end position="753"/>
    </location>
</feature>
<dbReference type="SUPFAM" id="SSF48425">
    <property type="entry name" value="Sec7 domain"/>
    <property type="match status" value="1"/>
</dbReference>
<dbReference type="InterPro" id="IPR023394">
    <property type="entry name" value="Sec7_C_sf"/>
</dbReference>
<feature type="region of interest" description="Disordered" evidence="7">
    <location>
        <begin position="153"/>
        <end position="184"/>
    </location>
</feature>
<dbReference type="SMART" id="SM00222">
    <property type="entry name" value="Sec7"/>
    <property type="match status" value="1"/>
</dbReference>
<feature type="compositionally biased region" description="Low complexity" evidence="7">
    <location>
        <begin position="852"/>
        <end position="868"/>
    </location>
</feature>
<dbReference type="InterPro" id="IPR001605">
    <property type="entry name" value="PH_dom-spectrin-type"/>
</dbReference>
<feature type="compositionally biased region" description="Polar residues" evidence="7">
    <location>
        <begin position="570"/>
        <end position="580"/>
    </location>
</feature>
<reference evidence="10" key="3">
    <citation type="submission" date="2025-08" db="UniProtKB">
        <authorList>
            <consortium name="Ensembl"/>
        </authorList>
    </citation>
    <scope>IDENTIFICATION</scope>
</reference>
<feature type="compositionally biased region" description="Polar residues" evidence="7">
    <location>
        <begin position="82"/>
        <end position="96"/>
    </location>
</feature>
<feature type="compositionally biased region" description="Low complexity" evidence="7">
    <location>
        <begin position="49"/>
        <end position="71"/>
    </location>
</feature>
<feature type="region of interest" description="Disordered" evidence="7">
    <location>
        <begin position="45"/>
        <end position="96"/>
    </location>
</feature>
<dbReference type="GeneTree" id="ENSGT00940000155061"/>
<feature type="compositionally biased region" description="Basic residues" evidence="7">
    <location>
        <begin position="381"/>
        <end position="391"/>
    </location>
</feature>
<feature type="compositionally biased region" description="Basic and acidic residues" evidence="7">
    <location>
        <begin position="1249"/>
        <end position="1262"/>
    </location>
</feature>
<feature type="domain" description="SEC7" evidence="9">
    <location>
        <begin position="1296"/>
        <end position="1461"/>
    </location>
</feature>
<dbReference type="InterPro" id="IPR041681">
    <property type="entry name" value="PH_9"/>
</dbReference>
<name>A0A3P8YPA8_ESOLU</name>
<dbReference type="InterPro" id="IPR000904">
    <property type="entry name" value="Sec7_dom"/>
</dbReference>
<dbReference type="PROSITE" id="PS50190">
    <property type="entry name" value="SEC7"/>
    <property type="match status" value="1"/>
</dbReference>
<feature type="region of interest" description="Disordered" evidence="7">
    <location>
        <begin position="930"/>
        <end position="960"/>
    </location>
</feature>
<evidence type="ECO:0000259" key="8">
    <source>
        <dbReference type="PROSITE" id="PS50003"/>
    </source>
</evidence>
<keyword evidence="4" id="KW-0175">Coiled coil</keyword>
<dbReference type="Ensembl" id="ENSELUT00000040579.3">
    <property type="protein sequence ID" value="ENSELUP00000018395.3"/>
    <property type="gene ID" value="ENSELUG00000017891.3"/>
</dbReference>